<comment type="catalytic activity">
    <reaction evidence="10">
        <text>L-lysyl-[lipoyl-carrier protein] + (R)-lipoate + ATP = N(6)-[(R)-lipoyl]-L-lysyl-[lipoyl-carrier protein] + AMP + diphosphate + H(+)</text>
        <dbReference type="Rhea" id="RHEA:49288"/>
        <dbReference type="Rhea" id="RHEA-COMP:10500"/>
        <dbReference type="Rhea" id="RHEA-COMP:10502"/>
        <dbReference type="ChEBI" id="CHEBI:15378"/>
        <dbReference type="ChEBI" id="CHEBI:29969"/>
        <dbReference type="ChEBI" id="CHEBI:30616"/>
        <dbReference type="ChEBI" id="CHEBI:33019"/>
        <dbReference type="ChEBI" id="CHEBI:83088"/>
        <dbReference type="ChEBI" id="CHEBI:83099"/>
        <dbReference type="ChEBI" id="CHEBI:456215"/>
        <dbReference type="EC" id="6.3.1.20"/>
    </reaction>
</comment>
<dbReference type="GO" id="GO:0009249">
    <property type="term" value="P:protein lipoylation"/>
    <property type="evidence" value="ECO:0007669"/>
    <property type="project" value="InterPro"/>
</dbReference>
<dbReference type="OMA" id="RYQNWDW"/>
<dbReference type="Pfam" id="PF21948">
    <property type="entry name" value="LplA-B_cat"/>
    <property type="match status" value="1"/>
</dbReference>
<dbReference type="InterPro" id="IPR004143">
    <property type="entry name" value="BPL_LPL_catalytic"/>
</dbReference>
<dbReference type="NCBIfam" id="TIGR00545">
    <property type="entry name" value="lipoyltrans"/>
    <property type="match status" value="1"/>
</dbReference>
<name>S7QIH0_GLOTA</name>
<dbReference type="Pfam" id="PF10437">
    <property type="entry name" value="Lip_prot_lig_C"/>
    <property type="match status" value="1"/>
</dbReference>
<evidence type="ECO:0000256" key="7">
    <source>
        <dbReference type="ARBA" id="ARBA00022598"/>
    </source>
</evidence>
<dbReference type="InterPro" id="IPR004562">
    <property type="entry name" value="LipoylTrfase_LipoateP_Ligase"/>
</dbReference>
<dbReference type="AlphaFoldDB" id="S7QIH0"/>
<keyword evidence="13" id="KW-1185">Reference proteome</keyword>
<dbReference type="InterPro" id="IPR045864">
    <property type="entry name" value="aa-tRNA-synth_II/BPL/LPL"/>
</dbReference>
<proteinExistence type="inferred from homology"/>
<organism evidence="12 13">
    <name type="scientific">Gloeophyllum trabeum (strain ATCC 11539 / FP-39264 / Madison 617)</name>
    <name type="common">Brown rot fungus</name>
    <dbReference type="NCBI Taxonomy" id="670483"/>
    <lineage>
        <taxon>Eukaryota</taxon>
        <taxon>Fungi</taxon>
        <taxon>Dikarya</taxon>
        <taxon>Basidiomycota</taxon>
        <taxon>Agaricomycotina</taxon>
        <taxon>Agaricomycetes</taxon>
        <taxon>Gloeophyllales</taxon>
        <taxon>Gloeophyllaceae</taxon>
        <taxon>Gloeophyllum</taxon>
    </lineage>
</organism>
<dbReference type="PANTHER" id="PTHR12561">
    <property type="entry name" value="LIPOATE-PROTEIN LIGASE"/>
    <property type="match status" value="1"/>
</dbReference>
<comment type="pathway">
    <text evidence="2">Protein modification; protein lipoylation via exogenous pathway; protein N(6)-(lipoyl)lysine from lipoate: step 2/2.</text>
</comment>
<dbReference type="SUPFAM" id="SSF55681">
    <property type="entry name" value="Class II aaRS and biotin synthetases"/>
    <property type="match status" value="1"/>
</dbReference>
<evidence type="ECO:0000259" key="11">
    <source>
        <dbReference type="PROSITE" id="PS51733"/>
    </source>
</evidence>
<dbReference type="GO" id="GO:0005739">
    <property type="term" value="C:mitochondrion"/>
    <property type="evidence" value="ECO:0007669"/>
    <property type="project" value="TreeGrafter"/>
</dbReference>
<evidence type="ECO:0000256" key="4">
    <source>
        <dbReference type="ARBA" id="ARBA00008242"/>
    </source>
</evidence>
<dbReference type="CDD" id="cd16443">
    <property type="entry name" value="LplA"/>
    <property type="match status" value="1"/>
</dbReference>
<evidence type="ECO:0000256" key="10">
    <source>
        <dbReference type="ARBA" id="ARBA00048037"/>
    </source>
</evidence>
<reference evidence="12 13" key="1">
    <citation type="journal article" date="2012" name="Science">
        <title>The Paleozoic origin of enzymatic lignin decomposition reconstructed from 31 fungal genomes.</title>
        <authorList>
            <person name="Floudas D."/>
            <person name="Binder M."/>
            <person name="Riley R."/>
            <person name="Barry K."/>
            <person name="Blanchette R.A."/>
            <person name="Henrissat B."/>
            <person name="Martinez A.T."/>
            <person name="Otillar R."/>
            <person name="Spatafora J.W."/>
            <person name="Yadav J.S."/>
            <person name="Aerts A."/>
            <person name="Benoit I."/>
            <person name="Boyd A."/>
            <person name="Carlson A."/>
            <person name="Copeland A."/>
            <person name="Coutinho P.M."/>
            <person name="de Vries R.P."/>
            <person name="Ferreira P."/>
            <person name="Findley K."/>
            <person name="Foster B."/>
            <person name="Gaskell J."/>
            <person name="Glotzer D."/>
            <person name="Gorecki P."/>
            <person name="Heitman J."/>
            <person name="Hesse C."/>
            <person name="Hori C."/>
            <person name="Igarashi K."/>
            <person name="Jurgens J.A."/>
            <person name="Kallen N."/>
            <person name="Kersten P."/>
            <person name="Kohler A."/>
            <person name="Kuees U."/>
            <person name="Kumar T.K.A."/>
            <person name="Kuo A."/>
            <person name="LaButti K."/>
            <person name="Larrondo L.F."/>
            <person name="Lindquist E."/>
            <person name="Ling A."/>
            <person name="Lombard V."/>
            <person name="Lucas S."/>
            <person name="Lundell T."/>
            <person name="Martin R."/>
            <person name="McLaughlin D.J."/>
            <person name="Morgenstern I."/>
            <person name="Morin E."/>
            <person name="Murat C."/>
            <person name="Nagy L.G."/>
            <person name="Nolan M."/>
            <person name="Ohm R.A."/>
            <person name="Patyshakuliyeva A."/>
            <person name="Rokas A."/>
            <person name="Ruiz-Duenas F.J."/>
            <person name="Sabat G."/>
            <person name="Salamov A."/>
            <person name="Samejima M."/>
            <person name="Schmutz J."/>
            <person name="Slot J.C."/>
            <person name="St John F."/>
            <person name="Stenlid J."/>
            <person name="Sun H."/>
            <person name="Sun S."/>
            <person name="Syed K."/>
            <person name="Tsang A."/>
            <person name="Wiebenga A."/>
            <person name="Young D."/>
            <person name="Pisabarro A."/>
            <person name="Eastwood D.C."/>
            <person name="Martin F."/>
            <person name="Cullen D."/>
            <person name="Grigoriev I.V."/>
            <person name="Hibbett D.S."/>
        </authorList>
    </citation>
    <scope>NUCLEOTIDE SEQUENCE [LARGE SCALE GENOMIC DNA]</scope>
    <source>
        <strain evidence="12 13">ATCC 11539</strain>
    </source>
</reference>
<dbReference type="KEGG" id="gtr:GLOTRDRAFT_70151"/>
<dbReference type="GO" id="GO:0016979">
    <property type="term" value="F:lipoate-protein ligase activity"/>
    <property type="evidence" value="ECO:0007669"/>
    <property type="project" value="UniProtKB-EC"/>
</dbReference>
<dbReference type="STRING" id="670483.S7QIH0"/>
<evidence type="ECO:0000256" key="9">
    <source>
        <dbReference type="ARBA" id="ARBA00022840"/>
    </source>
</evidence>
<keyword evidence="9" id="KW-0067">ATP-binding</keyword>
<keyword evidence="12" id="KW-0808">Transferase</keyword>
<evidence type="ECO:0000256" key="6">
    <source>
        <dbReference type="ARBA" id="ARBA00015925"/>
    </source>
</evidence>
<dbReference type="Gene3D" id="3.30.390.50">
    <property type="entry name" value="CO dehydrogenase flavoprotein, C-terminal domain"/>
    <property type="match status" value="1"/>
</dbReference>
<evidence type="ECO:0000256" key="5">
    <source>
        <dbReference type="ARBA" id="ARBA00012367"/>
    </source>
</evidence>
<dbReference type="EMBL" id="KB469297">
    <property type="protein sequence ID" value="EPQ59032.1"/>
    <property type="molecule type" value="Genomic_DNA"/>
</dbReference>
<evidence type="ECO:0000256" key="2">
    <source>
        <dbReference type="ARBA" id="ARBA00005085"/>
    </source>
</evidence>
<evidence type="ECO:0000256" key="1">
    <source>
        <dbReference type="ARBA" id="ARBA00003253"/>
    </source>
</evidence>
<accession>S7QIH0</accession>
<dbReference type="SUPFAM" id="SSF82649">
    <property type="entry name" value="SufE/NifU"/>
    <property type="match status" value="1"/>
</dbReference>
<dbReference type="Gene3D" id="3.30.930.10">
    <property type="entry name" value="Bira Bifunctional Protein, Domain 2"/>
    <property type="match status" value="1"/>
</dbReference>
<comment type="pathway">
    <text evidence="3">Protein modification; protein lipoylation via exogenous pathway; protein N(6)-(lipoyl)lysine from lipoate: step 1/2.</text>
</comment>
<dbReference type="OrthoDB" id="201621at2759"/>
<dbReference type="UniPathway" id="UPA00537">
    <property type="reaction ID" value="UER00594"/>
</dbReference>
<gene>
    <name evidence="12" type="ORF">GLOTRDRAFT_70151</name>
</gene>
<feature type="domain" description="BPL/LPL catalytic" evidence="11">
    <location>
        <begin position="58"/>
        <end position="260"/>
    </location>
</feature>
<comment type="function">
    <text evidence="1">Catalyzes both the ATP-dependent activation of exogenously supplied lipoate to lipoyl-AMP and the transfer of the activated lipoyl onto the lipoyl domains of lipoate-dependent enzymes.</text>
</comment>
<dbReference type="HOGENOM" id="CLU_022986_3_1_1"/>
<evidence type="ECO:0000313" key="13">
    <source>
        <dbReference type="Proteomes" id="UP000030669"/>
    </source>
</evidence>
<sequence length="385" mass="44071">MLRSFPPLPRPRVRLALHKYSTSSTCNQLSPQHAIYVSNSVNPYFNLSLEDWLFRHKNHQEPLLLLYRNTPCVVIGRNQNPWKEVNMSALKARNIPFIRRRSGGGTVYHDLGNTNYSIHLPRASFDRHETAELVRRAISTLGIDVRVNDRNDICVGSEKIRVPGPMCVPAANECFRLYVSGSAYKIVHQRAYHHGTMLISTRLDTLGALLRADKDTMVTKGVDSVRSPVCNLRQFSSTINHETFVDAVIKEFRKEYDIRETVQYVDNGEGVDDIEYIRNGMTELLSWDWAFGQTPEFTYTLKKTLPWGTVTAEIRSKHGVILSAAFAGEGDVSQETLEQLGRRLEGQKYGFVDADIVRDITEQDNRYRDIWDFLSSSMDTYSYRP</sequence>
<comment type="similarity">
    <text evidence="4">Belongs to the LplA family.</text>
</comment>
<keyword evidence="8" id="KW-0547">Nucleotide-binding</keyword>
<keyword evidence="7 12" id="KW-0436">Ligase</keyword>
<dbReference type="GO" id="GO:0005524">
    <property type="term" value="F:ATP binding"/>
    <property type="evidence" value="ECO:0007669"/>
    <property type="project" value="UniProtKB-KW"/>
</dbReference>
<dbReference type="GeneID" id="19308053"/>
<dbReference type="Proteomes" id="UP000030669">
    <property type="component" value="Unassembled WGS sequence"/>
</dbReference>
<dbReference type="EC" id="6.3.1.20" evidence="5"/>
<dbReference type="RefSeq" id="XP_007862125.1">
    <property type="nucleotide sequence ID" value="XM_007863934.1"/>
</dbReference>
<evidence type="ECO:0000313" key="12">
    <source>
        <dbReference type="EMBL" id="EPQ59032.1"/>
    </source>
</evidence>
<dbReference type="PROSITE" id="PS51733">
    <property type="entry name" value="BPL_LPL_CATALYTIC"/>
    <property type="match status" value="1"/>
</dbReference>
<evidence type="ECO:0000256" key="3">
    <source>
        <dbReference type="ARBA" id="ARBA00005124"/>
    </source>
</evidence>
<evidence type="ECO:0000256" key="8">
    <source>
        <dbReference type="ARBA" id="ARBA00022741"/>
    </source>
</evidence>
<protein>
    <recommendedName>
        <fullName evidence="6">Putative lipoate-protein ligase A</fullName>
        <ecNumber evidence="5">6.3.1.20</ecNumber>
    </recommendedName>
</protein>
<dbReference type="GO" id="GO:0017118">
    <property type="term" value="F:lipoyltransferase activity"/>
    <property type="evidence" value="ECO:0007669"/>
    <property type="project" value="TreeGrafter"/>
</dbReference>
<dbReference type="eggNOG" id="KOG3159">
    <property type="taxonomic scope" value="Eukaryota"/>
</dbReference>
<dbReference type="PANTHER" id="PTHR12561:SF3">
    <property type="entry name" value="LIPOYLTRANSFERASE 1, MITOCHONDRIAL"/>
    <property type="match status" value="1"/>
</dbReference>
<dbReference type="InterPro" id="IPR019491">
    <property type="entry name" value="Lipoate_protein_ligase_C"/>
</dbReference>